<organism evidence="2 3">
    <name type="scientific">Bacillus wiedmannii</name>
    <dbReference type="NCBI Taxonomy" id="1890302"/>
    <lineage>
        <taxon>Bacteria</taxon>
        <taxon>Bacillati</taxon>
        <taxon>Bacillota</taxon>
        <taxon>Bacilli</taxon>
        <taxon>Bacillales</taxon>
        <taxon>Bacillaceae</taxon>
        <taxon>Bacillus</taxon>
        <taxon>Bacillus cereus group</taxon>
    </lineage>
</organism>
<feature type="transmembrane region" description="Helical" evidence="1">
    <location>
        <begin position="54"/>
        <end position="73"/>
    </location>
</feature>
<keyword evidence="1" id="KW-0812">Transmembrane</keyword>
<accession>A0AB73SC30</accession>
<keyword evidence="1" id="KW-1133">Transmembrane helix</keyword>
<evidence type="ECO:0000313" key="2">
    <source>
        <dbReference type="EMBL" id="PEK28158.1"/>
    </source>
</evidence>
<dbReference type="Proteomes" id="UP000220435">
    <property type="component" value="Unassembled WGS sequence"/>
</dbReference>
<gene>
    <name evidence="2" type="ORF">CN694_04055</name>
</gene>
<reference evidence="2 3" key="1">
    <citation type="submission" date="2017-09" db="EMBL/GenBank/DDBJ databases">
        <title>Large-scale bioinformatics analysis of Bacillus genomes uncovers conserved roles of natural products in bacterial physiology.</title>
        <authorList>
            <consortium name="Agbiome Team Llc"/>
            <person name="Bleich R.M."/>
            <person name="Kirk G.J."/>
            <person name="Santa Maria K.C."/>
            <person name="Allen S.E."/>
            <person name="Farag S."/>
            <person name="Shank E.A."/>
            <person name="Bowers A."/>
        </authorList>
    </citation>
    <scope>NUCLEOTIDE SEQUENCE [LARGE SCALE GENOMIC DNA]</scope>
    <source>
        <strain evidence="2 3">AFS000414</strain>
    </source>
</reference>
<name>A0AB73SC30_9BACI</name>
<feature type="transmembrane region" description="Helical" evidence="1">
    <location>
        <begin position="132"/>
        <end position="152"/>
    </location>
</feature>
<comment type="caution">
    <text evidence="2">The sequence shown here is derived from an EMBL/GenBank/DDBJ whole genome shotgun (WGS) entry which is preliminary data.</text>
</comment>
<dbReference type="AlphaFoldDB" id="A0AB73SC30"/>
<dbReference type="EMBL" id="NUFG01000001">
    <property type="protein sequence ID" value="PEK28158.1"/>
    <property type="molecule type" value="Genomic_DNA"/>
</dbReference>
<proteinExistence type="predicted"/>
<feature type="transmembrane region" description="Helical" evidence="1">
    <location>
        <begin position="93"/>
        <end position="111"/>
    </location>
</feature>
<protein>
    <submittedName>
        <fullName evidence="2">Uncharacterized protein</fullName>
    </submittedName>
</protein>
<evidence type="ECO:0000313" key="3">
    <source>
        <dbReference type="Proteomes" id="UP000220435"/>
    </source>
</evidence>
<dbReference type="RefSeq" id="WP_098057493.1">
    <property type="nucleotide sequence ID" value="NZ_NUFG01000001.1"/>
</dbReference>
<evidence type="ECO:0000256" key="1">
    <source>
        <dbReference type="SAM" id="Phobius"/>
    </source>
</evidence>
<sequence length="605" mass="70673">MEANVELKSAPKEPFRNSNQQLEGEKFKKIENQQFIQKLEHEHKLLKTGTVAKYSLLVFLLIVALVLLVSIYIPSLWFNHEATSNLYGLGKNITDVLRFILPVTITIYTFSYRESKQIAPSNRGSMREKKQLNMFIVFSICTFGLGMIIHSLGVAYSWILLIWYMQVAMSIYLLAMLLKNSFQNINIAKLSEGTIDLTNDGIRNLKKLMSIWDGLEENRVSGLIEKQEERAHAHIESTYQILKYMNEKNMNSMFDENLKKLEETLKVFNNQDFFELDKTGYVYIPDEKIEIYKRLYKTILSNQVKLIVDLFNENKMIKGQEALRILTQLLYPKFNNNVLHQCYRIELYHLTSNFKLDDIHKFTPLLKALNQMEKEKIEKVYQNLIIRAVESGDVEFLCNIVYIVTKEENRDNDKDKIPSIQQVVAEIVRRKIIQKDIHLILKAILKSLELGHNACAGFLIKFLVTRFKGIDIKASLSNFSKTNANVVLDFTENEQQTTEETDIQRIDFNFNSETFNYCYYKMAILIYGQQVFAQKKSLPVKNINSSKEYIEVGKAIGECEYLKYLFEKIIKVNSNYGLLFVTQEEFMDSLKRDINWDILRNKLES</sequence>
<feature type="transmembrane region" description="Helical" evidence="1">
    <location>
        <begin position="158"/>
        <end position="178"/>
    </location>
</feature>
<keyword evidence="1" id="KW-0472">Membrane</keyword>